<dbReference type="InterPro" id="IPR007219">
    <property type="entry name" value="XnlR_reg_dom"/>
</dbReference>
<dbReference type="PANTHER" id="PTHR31845:SF21">
    <property type="entry name" value="REGULATORY PROTEIN LEU3"/>
    <property type="match status" value="1"/>
</dbReference>
<dbReference type="AlphaFoldDB" id="A0AAV9NI27"/>
<comment type="caution">
    <text evidence="11">The sequence shown here is derived from an EMBL/GenBank/DDBJ whole genome shotgun (WGS) entry which is preliminary data.</text>
</comment>
<dbReference type="GO" id="GO:0000976">
    <property type="term" value="F:transcription cis-regulatory region binding"/>
    <property type="evidence" value="ECO:0007669"/>
    <property type="project" value="TreeGrafter"/>
</dbReference>
<organism evidence="11 12">
    <name type="scientific">Exophiala bonariae</name>
    <dbReference type="NCBI Taxonomy" id="1690606"/>
    <lineage>
        <taxon>Eukaryota</taxon>
        <taxon>Fungi</taxon>
        <taxon>Dikarya</taxon>
        <taxon>Ascomycota</taxon>
        <taxon>Pezizomycotina</taxon>
        <taxon>Eurotiomycetes</taxon>
        <taxon>Chaetothyriomycetidae</taxon>
        <taxon>Chaetothyriales</taxon>
        <taxon>Herpotrichiellaceae</taxon>
        <taxon>Exophiala</taxon>
    </lineage>
</organism>
<keyword evidence="8" id="KW-0175">Coiled coil</keyword>
<dbReference type="CDD" id="cd12148">
    <property type="entry name" value="fungal_TF_MHR"/>
    <property type="match status" value="1"/>
</dbReference>
<evidence type="ECO:0000256" key="3">
    <source>
        <dbReference type="ARBA" id="ARBA00022833"/>
    </source>
</evidence>
<dbReference type="InterPro" id="IPR051089">
    <property type="entry name" value="prtT"/>
</dbReference>
<dbReference type="GO" id="GO:0008270">
    <property type="term" value="F:zinc ion binding"/>
    <property type="evidence" value="ECO:0007669"/>
    <property type="project" value="InterPro"/>
</dbReference>
<evidence type="ECO:0000256" key="4">
    <source>
        <dbReference type="ARBA" id="ARBA00023015"/>
    </source>
</evidence>
<evidence type="ECO:0000256" key="2">
    <source>
        <dbReference type="ARBA" id="ARBA00022723"/>
    </source>
</evidence>
<dbReference type="GeneID" id="89981142"/>
<dbReference type="SMART" id="SM00066">
    <property type="entry name" value="GAL4"/>
    <property type="match status" value="1"/>
</dbReference>
<dbReference type="Proteomes" id="UP001358417">
    <property type="component" value="Unassembled WGS sequence"/>
</dbReference>
<dbReference type="GO" id="GO:0001216">
    <property type="term" value="F:DNA-binding transcription activator activity"/>
    <property type="evidence" value="ECO:0007669"/>
    <property type="project" value="UniProtKB-ARBA"/>
</dbReference>
<evidence type="ECO:0000313" key="12">
    <source>
        <dbReference type="Proteomes" id="UP001358417"/>
    </source>
</evidence>
<keyword evidence="5" id="KW-0238">DNA-binding</keyword>
<dbReference type="InterPro" id="IPR036864">
    <property type="entry name" value="Zn2-C6_fun-type_DNA-bd_sf"/>
</dbReference>
<feature type="compositionally biased region" description="Basic and acidic residues" evidence="9">
    <location>
        <begin position="171"/>
        <end position="180"/>
    </location>
</feature>
<dbReference type="RefSeq" id="XP_064707687.1">
    <property type="nucleotide sequence ID" value="XM_064856511.1"/>
</dbReference>
<dbReference type="PANTHER" id="PTHR31845">
    <property type="entry name" value="FINGER DOMAIN PROTEIN, PUTATIVE-RELATED"/>
    <property type="match status" value="1"/>
</dbReference>
<evidence type="ECO:0000313" key="11">
    <source>
        <dbReference type="EMBL" id="KAK5055256.1"/>
    </source>
</evidence>
<dbReference type="SUPFAM" id="SSF57701">
    <property type="entry name" value="Zn2/Cys6 DNA-binding domain"/>
    <property type="match status" value="1"/>
</dbReference>
<evidence type="ECO:0000256" key="6">
    <source>
        <dbReference type="ARBA" id="ARBA00023163"/>
    </source>
</evidence>
<dbReference type="GO" id="GO:0006351">
    <property type="term" value="P:DNA-templated transcription"/>
    <property type="evidence" value="ECO:0007669"/>
    <property type="project" value="InterPro"/>
</dbReference>
<keyword evidence="2" id="KW-0479">Metal-binding</keyword>
<feature type="region of interest" description="Disordered" evidence="9">
    <location>
        <begin position="158"/>
        <end position="182"/>
    </location>
</feature>
<feature type="region of interest" description="Disordered" evidence="9">
    <location>
        <begin position="767"/>
        <end position="786"/>
    </location>
</feature>
<evidence type="ECO:0000256" key="1">
    <source>
        <dbReference type="ARBA" id="ARBA00004123"/>
    </source>
</evidence>
<dbReference type="PROSITE" id="PS00463">
    <property type="entry name" value="ZN2_CY6_FUNGAL_1"/>
    <property type="match status" value="1"/>
</dbReference>
<dbReference type="FunFam" id="4.10.240.10:FF:000003">
    <property type="entry name" value="C6 transcription factor (Leu3)"/>
    <property type="match status" value="1"/>
</dbReference>
<feature type="coiled-coil region" evidence="8">
    <location>
        <begin position="227"/>
        <end position="254"/>
    </location>
</feature>
<dbReference type="Pfam" id="PF04082">
    <property type="entry name" value="Fungal_trans"/>
    <property type="match status" value="1"/>
</dbReference>
<keyword evidence="4" id="KW-0805">Transcription regulation</keyword>
<keyword evidence="3" id="KW-0862">Zinc</keyword>
<reference evidence="11 12" key="1">
    <citation type="submission" date="2023-08" db="EMBL/GenBank/DDBJ databases">
        <title>Black Yeasts Isolated from many extreme environments.</title>
        <authorList>
            <person name="Coleine C."/>
            <person name="Stajich J.E."/>
            <person name="Selbmann L."/>
        </authorList>
    </citation>
    <scope>NUCLEOTIDE SEQUENCE [LARGE SCALE GENOMIC DNA]</scope>
    <source>
        <strain evidence="11 12">CCFEE 5792</strain>
    </source>
</reference>
<dbReference type="SMART" id="SM00906">
    <property type="entry name" value="Fungal_trans"/>
    <property type="match status" value="1"/>
</dbReference>
<comment type="subcellular location">
    <subcellularLocation>
        <location evidence="1">Nucleus</location>
    </subcellularLocation>
</comment>
<dbReference type="Gene3D" id="4.10.240.10">
    <property type="entry name" value="Zn(2)-C6 fungal-type DNA-binding domain"/>
    <property type="match status" value="1"/>
</dbReference>
<dbReference type="PROSITE" id="PS50048">
    <property type="entry name" value="ZN2_CY6_FUNGAL_2"/>
    <property type="match status" value="1"/>
</dbReference>
<evidence type="ECO:0000256" key="5">
    <source>
        <dbReference type="ARBA" id="ARBA00023125"/>
    </source>
</evidence>
<evidence type="ECO:0000259" key="10">
    <source>
        <dbReference type="PROSITE" id="PS50048"/>
    </source>
</evidence>
<dbReference type="EMBL" id="JAVRRD010000009">
    <property type="protein sequence ID" value="KAK5055256.1"/>
    <property type="molecule type" value="Genomic_DNA"/>
</dbReference>
<evidence type="ECO:0000256" key="8">
    <source>
        <dbReference type="SAM" id="Coils"/>
    </source>
</evidence>
<name>A0AAV9NI27_9EURO</name>
<keyword evidence="7" id="KW-0539">Nucleus</keyword>
<protein>
    <recommendedName>
        <fullName evidence="10">Zn(2)-C6 fungal-type domain-containing protein</fullName>
    </recommendedName>
</protein>
<gene>
    <name evidence="11" type="ORF">LTR84_013006</name>
</gene>
<feature type="domain" description="Zn(2)-C6 fungal-type" evidence="10">
    <location>
        <begin position="188"/>
        <end position="221"/>
    </location>
</feature>
<dbReference type="GO" id="GO:0000981">
    <property type="term" value="F:DNA-binding transcription factor activity, RNA polymerase II-specific"/>
    <property type="evidence" value="ECO:0007669"/>
    <property type="project" value="InterPro"/>
</dbReference>
<dbReference type="InterPro" id="IPR001138">
    <property type="entry name" value="Zn2Cys6_DnaBD"/>
</dbReference>
<keyword evidence="6" id="KW-0804">Transcription</keyword>
<proteinExistence type="predicted"/>
<dbReference type="CDD" id="cd00067">
    <property type="entry name" value="GAL4"/>
    <property type="match status" value="1"/>
</dbReference>
<dbReference type="Pfam" id="PF00172">
    <property type="entry name" value="Zn_clus"/>
    <property type="match status" value="1"/>
</dbReference>
<evidence type="ECO:0000256" key="7">
    <source>
        <dbReference type="ARBA" id="ARBA00023242"/>
    </source>
</evidence>
<sequence>MYNYPWAEPSCVTDQAISPPVPGAIISSDHILSDQISTLAKSVPEAGIALGSTQKWHGLTMENTHFLAAQHAQIMPVEAGSHFLSDGHILPVSSSHLLQLDGFRNCDIGSWVSHPIPYEHSYGDDFKVASISAASEVDGPGTAFTSPIQGQKRNASIAGFDSSPATASAESPDHGDDVNGRRRPVKRACNECRQQKLRCDVVQEPFGECTRCKRLSLDCKIEDNFKRVGKRSRNAEMEREIIELRKQVAQQQTTNKANRPLQNGSSTLSLHENMGSFTHEAVAGLLDLKGGTFDKSPGGRQIFKRLEDVTLTQDRVNELFKRFFAFHHPFLPFLNPNRTPDEYETRSPLLFWTIITVGARHFTPEAGLFSALSGPLTRLVWSTIADVPQNYHVVKALILLCAWPLATTSTSTDPTFMLCGMMMQIALQIGLHRPTHAQDFTKFRIELREVELQDRVVVWTVCNLVAQRICTAYGQPPLTHYDWTLGPKPIETNPNYELPSPIYNRLLIEKFVDKVSRTLYMNPHDPVGLATDAERPTYVSFLAHDLKELEDTLEKDDSPITKIYLRAACLHMRLSAFFSPPTLPSYRADMLKLYYATTDFLEACLSLESKSSVSMVGSGYAHGLALTHATNYIFHMMLAAGFSLLKLMHNFLDQHELDVQGASNLLSRTVWALHTMSVVENDLAERLAEVLAQVWKTSKPSPANSATNGEADDSLQLKVKCRMSMSLVFDSVWRWRRNAQFRDGKPSDMRDRDPNLRHLDDAVAIPVTPMDDGKATTTNDPDLSTPAIVPGMAGMATGMVDDFSMDYGQASYDVFDPLNWMLDGIVDFPYNFNHVPPNNISGIEALGNGL</sequence>
<keyword evidence="12" id="KW-1185">Reference proteome</keyword>
<accession>A0AAV9NI27</accession>
<dbReference type="GO" id="GO:0005634">
    <property type="term" value="C:nucleus"/>
    <property type="evidence" value="ECO:0007669"/>
    <property type="project" value="UniProtKB-SubCell"/>
</dbReference>
<evidence type="ECO:0000256" key="9">
    <source>
        <dbReference type="SAM" id="MobiDB-lite"/>
    </source>
</evidence>